<dbReference type="Proteomes" id="UP001600064">
    <property type="component" value="Unassembled WGS sequence"/>
</dbReference>
<dbReference type="GeneID" id="98125407"/>
<protein>
    <submittedName>
        <fullName evidence="3">Uncharacterized protein</fullName>
    </submittedName>
</protein>
<evidence type="ECO:0000256" key="1">
    <source>
        <dbReference type="SAM" id="MobiDB-lite"/>
    </source>
</evidence>
<evidence type="ECO:0000313" key="4">
    <source>
        <dbReference type="Proteomes" id="UP001600064"/>
    </source>
</evidence>
<dbReference type="RefSeq" id="XP_070865740.1">
    <property type="nucleotide sequence ID" value="XM_071010763.1"/>
</dbReference>
<sequence>MTRQPRLLAVFALLAARRVAAAELEPFVDVVVTVDLEVRTAAAGSFAAIAPAPGAGAGAGALAEGSDGYDSCLVVEDLILGCDEEGRFDATAAPGAAERCLCCAGTHPLSTYYSSCASFVLNSASGPDASTVYSVVSDIYATCKRDITCRRGATATGLSPTTTRSPAPAACSSMADIWNSCIFKLDPTADGYDMASCVCSDSAGKRNTDIQDHASSCYPYARVSMSTNSQLVSALASVCNLVATTPTQTATNPLVFTTAGTRTGLDLPSPTPTGSSESSDSGAATNIGLTSTGLAVPGVPVPGFVAWLAHVAGWFLSLLMLV</sequence>
<feature type="compositionally biased region" description="Low complexity" evidence="1">
    <location>
        <begin position="272"/>
        <end position="282"/>
    </location>
</feature>
<proteinExistence type="predicted"/>
<comment type="caution">
    <text evidence="3">The sequence shown here is derived from an EMBL/GenBank/DDBJ whole genome shotgun (WGS) entry which is preliminary data.</text>
</comment>
<keyword evidence="4" id="KW-1185">Reference proteome</keyword>
<reference evidence="3 4" key="1">
    <citation type="journal article" date="2024" name="Commun. Biol.">
        <title>Comparative genomic analysis of thermophilic fungi reveals convergent evolutionary adaptations and gene losses.</title>
        <authorList>
            <person name="Steindorff A.S."/>
            <person name="Aguilar-Pontes M.V."/>
            <person name="Robinson A.J."/>
            <person name="Andreopoulos B."/>
            <person name="LaButti K."/>
            <person name="Kuo A."/>
            <person name="Mondo S."/>
            <person name="Riley R."/>
            <person name="Otillar R."/>
            <person name="Haridas S."/>
            <person name="Lipzen A."/>
            <person name="Grimwood J."/>
            <person name="Schmutz J."/>
            <person name="Clum A."/>
            <person name="Reid I.D."/>
            <person name="Moisan M.C."/>
            <person name="Butler G."/>
            <person name="Nguyen T.T.M."/>
            <person name="Dewar K."/>
            <person name="Conant G."/>
            <person name="Drula E."/>
            <person name="Henrissat B."/>
            <person name="Hansel C."/>
            <person name="Singer S."/>
            <person name="Hutchinson M.I."/>
            <person name="de Vries R.P."/>
            <person name="Natvig D.O."/>
            <person name="Powell A.J."/>
            <person name="Tsang A."/>
            <person name="Grigoriev I.V."/>
        </authorList>
    </citation>
    <scope>NUCLEOTIDE SEQUENCE [LARGE SCALE GENOMIC DNA]</scope>
    <source>
        <strain evidence="3 4">ATCC 22073</strain>
    </source>
</reference>
<name>A0ABR4D9L6_9PEZI</name>
<dbReference type="EMBL" id="JAZGUE010000004">
    <property type="protein sequence ID" value="KAL2267013.1"/>
    <property type="molecule type" value="Genomic_DNA"/>
</dbReference>
<feature type="region of interest" description="Disordered" evidence="1">
    <location>
        <begin position="261"/>
        <end position="282"/>
    </location>
</feature>
<evidence type="ECO:0000313" key="3">
    <source>
        <dbReference type="EMBL" id="KAL2267013.1"/>
    </source>
</evidence>
<feature type="chain" id="PRO_5046345664" evidence="2">
    <location>
        <begin position="22"/>
        <end position="322"/>
    </location>
</feature>
<gene>
    <name evidence="3" type="ORF">VTJ83DRAFT_4290</name>
</gene>
<feature type="signal peptide" evidence="2">
    <location>
        <begin position="1"/>
        <end position="21"/>
    </location>
</feature>
<keyword evidence="2" id="KW-0732">Signal</keyword>
<organism evidence="3 4">
    <name type="scientific">Remersonia thermophila</name>
    <dbReference type="NCBI Taxonomy" id="72144"/>
    <lineage>
        <taxon>Eukaryota</taxon>
        <taxon>Fungi</taxon>
        <taxon>Dikarya</taxon>
        <taxon>Ascomycota</taxon>
        <taxon>Pezizomycotina</taxon>
        <taxon>Sordariomycetes</taxon>
        <taxon>Sordariomycetidae</taxon>
        <taxon>Sordariales</taxon>
        <taxon>Sordariales incertae sedis</taxon>
        <taxon>Remersonia</taxon>
    </lineage>
</organism>
<evidence type="ECO:0000256" key="2">
    <source>
        <dbReference type="SAM" id="SignalP"/>
    </source>
</evidence>
<accession>A0ABR4D9L6</accession>